<evidence type="ECO:0000313" key="9">
    <source>
        <dbReference type="Proteomes" id="UP000075901"/>
    </source>
</evidence>
<accession>A0A182T9G2</accession>
<evidence type="ECO:0000256" key="5">
    <source>
        <dbReference type="ARBA" id="ARBA00030146"/>
    </source>
</evidence>
<evidence type="ECO:0000256" key="3">
    <source>
        <dbReference type="ARBA" id="ARBA00023242"/>
    </source>
</evidence>
<dbReference type="InterPro" id="IPR036420">
    <property type="entry name" value="BRCT_dom_sf"/>
</dbReference>
<dbReference type="CDD" id="cd18432">
    <property type="entry name" value="BRCT_PAXIP1_rpt6_like"/>
    <property type="match status" value="1"/>
</dbReference>
<dbReference type="CDD" id="cd17744">
    <property type="entry name" value="BRCT_MDC1_rpt1"/>
    <property type="match status" value="1"/>
</dbReference>
<keyword evidence="2" id="KW-0227">DNA damage</keyword>
<feature type="domain" description="BRCT" evidence="6">
    <location>
        <begin position="97"/>
        <end position="174"/>
    </location>
</feature>
<reference evidence="9" key="1">
    <citation type="submission" date="2013-09" db="EMBL/GenBank/DDBJ databases">
        <title>The Genome Sequence of Anopheles maculatus species B.</title>
        <authorList>
            <consortium name="The Broad Institute Genomics Platform"/>
            <person name="Neafsey D.E."/>
            <person name="Besansky N."/>
            <person name="Howell P."/>
            <person name="Walton C."/>
            <person name="Young S.K."/>
            <person name="Zeng Q."/>
            <person name="Gargeya S."/>
            <person name="Fitzgerald M."/>
            <person name="Haas B."/>
            <person name="Abouelleil A."/>
            <person name="Allen A.W."/>
            <person name="Alvarado L."/>
            <person name="Arachchi H.M."/>
            <person name="Berlin A.M."/>
            <person name="Chapman S.B."/>
            <person name="Gainer-Dewar J."/>
            <person name="Goldberg J."/>
            <person name="Griggs A."/>
            <person name="Gujja S."/>
            <person name="Hansen M."/>
            <person name="Howarth C."/>
            <person name="Imamovic A."/>
            <person name="Ireland A."/>
            <person name="Larimer J."/>
            <person name="McCowan C."/>
            <person name="Murphy C."/>
            <person name="Pearson M."/>
            <person name="Poon T.W."/>
            <person name="Priest M."/>
            <person name="Roberts A."/>
            <person name="Saif S."/>
            <person name="Shea T."/>
            <person name="Sisk P."/>
            <person name="Sykes S."/>
            <person name="Wortman J."/>
            <person name="Nusbaum C."/>
            <person name="Birren B."/>
        </authorList>
    </citation>
    <scope>NUCLEOTIDE SEQUENCE [LARGE SCALE GENOMIC DNA]</scope>
    <source>
        <strain evidence="9">maculatus3</strain>
    </source>
</reference>
<dbReference type="AlphaFoldDB" id="A0A182T9G2"/>
<reference evidence="8" key="2">
    <citation type="submission" date="2020-05" db="UniProtKB">
        <authorList>
            <consortium name="EnsemblMetazoa"/>
        </authorList>
    </citation>
    <scope>IDENTIFICATION</scope>
    <source>
        <strain evidence="8">maculatus3</strain>
    </source>
</reference>
<dbReference type="VEuPathDB" id="VectorBase:AMAM022321"/>
<evidence type="ECO:0000256" key="1">
    <source>
        <dbReference type="ARBA" id="ARBA00004123"/>
    </source>
</evidence>
<evidence type="ECO:0000256" key="4">
    <source>
        <dbReference type="ARBA" id="ARBA00023858"/>
    </source>
</evidence>
<evidence type="ECO:0000259" key="7">
    <source>
        <dbReference type="Pfam" id="PF16770"/>
    </source>
</evidence>
<dbReference type="GO" id="GO:0044666">
    <property type="term" value="C:MLL3/4 complex"/>
    <property type="evidence" value="ECO:0007669"/>
    <property type="project" value="TreeGrafter"/>
</dbReference>
<dbReference type="InterPro" id="IPR001357">
    <property type="entry name" value="BRCT_dom"/>
</dbReference>
<dbReference type="SUPFAM" id="SSF52113">
    <property type="entry name" value="BRCT domain"/>
    <property type="match status" value="1"/>
</dbReference>
<dbReference type="PANTHER" id="PTHR23196:SF1">
    <property type="entry name" value="PAX-INTERACTING PROTEIN 1"/>
    <property type="match status" value="1"/>
</dbReference>
<dbReference type="GO" id="GO:0006974">
    <property type="term" value="P:DNA damage response"/>
    <property type="evidence" value="ECO:0007669"/>
    <property type="project" value="UniProtKB-KW"/>
</dbReference>
<name>A0A182T9G2_9DIPT</name>
<dbReference type="Pfam" id="PF16770">
    <property type="entry name" value="RTT107_BRCT_5"/>
    <property type="match status" value="1"/>
</dbReference>
<dbReference type="PANTHER" id="PTHR23196">
    <property type="entry name" value="PAX TRANSCRIPTION ACTIVATION DOMAIN INTERACTING PROTEIN"/>
    <property type="match status" value="1"/>
</dbReference>
<dbReference type="InterPro" id="IPR051579">
    <property type="entry name" value="DDR_Transcriptional_Reg"/>
</dbReference>
<dbReference type="Proteomes" id="UP000075901">
    <property type="component" value="Unassembled WGS sequence"/>
</dbReference>
<keyword evidence="9" id="KW-1185">Reference proteome</keyword>
<protein>
    <recommendedName>
        <fullName evidence="4">PAX-interacting protein 1</fullName>
    </recommendedName>
    <alternativeName>
        <fullName evidence="5">PAX transactivation activation domain-interacting protein</fullName>
    </alternativeName>
</protein>
<dbReference type="Pfam" id="PF16589">
    <property type="entry name" value="BRCT_2"/>
    <property type="match status" value="1"/>
</dbReference>
<keyword evidence="3" id="KW-0539">Nucleus</keyword>
<feature type="domain" description="BRCT" evidence="7">
    <location>
        <begin position="8"/>
        <end position="59"/>
    </location>
</feature>
<proteinExistence type="predicted"/>
<evidence type="ECO:0000259" key="6">
    <source>
        <dbReference type="Pfam" id="PF16589"/>
    </source>
</evidence>
<evidence type="ECO:0000256" key="2">
    <source>
        <dbReference type="ARBA" id="ARBA00022763"/>
    </source>
</evidence>
<dbReference type="EnsemblMetazoa" id="AMAM022321-RA">
    <property type="protein sequence ID" value="AMAM022321-PA"/>
    <property type="gene ID" value="AMAM022321"/>
</dbReference>
<dbReference type="Gene3D" id="3.40.50.10190">
    <property type="entry name" value="BRCT domain"/>
    <property type="match status" value="2"/>
</dbReference>
<comment type="subcellular location">
    <subcellularLocation>
        <location evidence="1">Nucleus</location>
    </subcellularLocation>
</comment>
<organism evidence="8 9">
    <name type="scientific">Anopheles maculatus</name>
    <dbReference type="NCBI Taxonomy" id="74869"/>
    <lineage>
        <taxon>Eukaryota</taxon>
        <taxon>Metazoa</taxon>
        <taxon>Ecdysozoa</taxon>
        <taxon>Arthropoda</taxon>
        <taxon>Hexapoda</taxon>
        <taxon>Insecta</taxon>
        <taxon>Pterygota</taxon>
        <taxon>Neoptera</taxon>
        <taxon>Endopterygota</taxon>
        <taxon>Diptera</taxon>
        <taxon>Nematocera</taxon>
        <taxon>Culicoidea</taxon>
        <taxon>Culicidae</taxon>
        <taxon>Anophelinae</taxon>
        <taxon>Anopheles</taxon>
        <taxon>Anopheles maculatus group</taxon>
    </lineage>
</organism>
<evidence type="ECO:0000313" key="8">
    <source>
        <dbReference type="EnsemblMetazoa" id="AMAM022321-PA"/>
    </source>
</evidence>
<sequence length="189" mass="21391">MNPEPYRKCIARAGGKIVDMPELATILVTDRIIRTYKFLCSVAKGIPIVGQSYLDALQKSEGKEPVDAWEHILSDPVKEKRYEFNLRQTLLKAKRHKLFQEYTVFVTASTQPPPSELCLILSCAGAKISKHCSQPPKDASKMFVISDPADSASWVKYREKFPNIVIVSAEGFMLSIMQHSINLNKYRLM</sequence>